<feature type="compositionally biased region" description="Pro residues" evidence="1">
    <location>
        <begin position="42"/>
        <end position="55"/>
    </location>
</feature>
<evidence type="ECO:0000256" key="1">
    <source>
        <dbReference type="SAM" id="MobiDB-lite"/>
    </source>
</evidence>
<reference evidence="3" key="1">
    <citation type="submission" date="2020-06" db="EMBL/GenBank/DDBJ databases">
        <authorList>
            <person name="Li T."/>
            <person name="Hu X."/>
            <person name="Zhang T."/>
            <person name="Song X."/>
            <person name="Zhang H."/>
            <person name="Dai N."/>
            <person name="Sheng W."/>
            <person name="Hou X."/>
            <person name="Wei L."/>
        </authorList>
    </citation>
    <scope>NUCLEOTIDE SEQUENCE</scope>
    <source>
        <strain evidence="3">KEN8</strain>
        <tissue evidence="3">Leaf</tissue>
    </source>
</reference>
<dbReference type="Pfam" id="PF03732">
    <property type="entry name" value="Retrotrans_gag"/>
    <property type="match status" value="1"/>
</dbReference>
<organism evidence="3">
    <name type="scientific">Sesamum calycinum</name>
    <dbReference type="NCBI Taxonomy" id="2727403"/>
    <lineage>
        <taxon>Eukaryota</taxon>
        <taxon>Viridiplantae</taxon>
        <taxon>Streptophyta</taxon>
        <taxon>Embryophyta</taxon>
        <taxon>Tracheophyta</taxon>
        <taxon>Spermatophyta</taxon>
        <taxon>Magnoliopsida</taxon>
        <taxon>eudicotyledons</taxon>
        <taxon>Gunneridae</taxon>
        <taxon>Pentapetalae</taxon>
        <taxon>asterids</taxon>
        <taxon>lamiids</taxon>
        <taxon>Lamiales</taxon>
        <taxon>Pedaliaceae</taxon>
        <taxon>Sesamum</taxon>
    </lineage>
</organism>
<comment type="caution">
    <text evidence="3">The sequence shown here is derived from an EMBL/GenBank/DDBJ whole genome shotgun (WGS) entry which is preliminary data.</text>
</comment>
<protein>
    <recommendedName>
        <fullName evidence="2">Retrotransposon gag domain-containing protein</fullName>
    </recommendedName>
</protein>
<feature type="domain" description="Retrotransposon gag" evidence="2">
    <location>
        <begin position="141"/>
        <end position="220"/>
    </location>
</feature>
<name>A0AAW2LZW9_9LAMI</name>
<evidence type="ECO:0000259" key="2">
    <source>
        <dbReference type="Pfam" id="PF03732"/>
    </source>
</evidence>
<proteinExistence type="predicted"/>
<dbReference type="PANTHER" id="PTHR33223:SF10">
    <property type="entry name" value="AMINOTRANSFERASE-LIKE PLANT MOBILE DOMAIN-CONTAINING PROTEIN"/>
    <property type="match status" value="1"/>
</dbReference>
<feature type="region of interest" description="Disordered" evidence="1">
    <location>
        <begin position="1"/>
        <end position="57"/>
    </location>
</feature>
<accession>A0AAW2LZW9</accession>
<reference evidence="3" key="2">
    <citation type="journal article" date="2024" name="Plant">
        <title>Genomic evolution and insights into agronomic trait innovations of Sesamum species.</title>
        <authorList>
            <person name="Miao H."/>
            <person name="Wang L."/>
            <person name="Qu L."/>
            <person name="Liu H."/>
            <person name="Sun Y."/>
            <person name="Le M."/>
            <person name="Wang Q."/>
            <person name="Wei S."/>
            <person name="Zheng Y."/>
            <person name="Lin W."/>
            <person name="Duan Y."/>
            <person name="Cao H."/>
            <person name="Xiong S."/>
            <person name="Wang X."/>
            <person name="Wei L."/>
            <person name="Li C."/>
            <person name="Ma Q."/>
            <person name="Ju M."/>
            <person name="Zhao R."/>
            <person name="Li G."/>
            <person name="Mu C."/>
            <person name="Tian Q."/>
            <person name="Mei H."/>
            <person name="Zhang T."/>
            <person name="Gao T."/>
            <person name="Zhang H."/>
        </authorList>
    </citation>
    <scope>NUCLEOTIDE SEQUENCE</scope>
    <source>
        <strain evidence="3">KEN8</strain>
    </source>
</reference>
<feature type="compositionally biased region" description="Basic residues" evidence="1">
    <location>
        <begin position="276"/>
        <end position="288"/>
    </location>
</feature>
<feature type="region of interest" description="Disordered" evidence="1">
    <location>
        <begin position="276"/>
        <end position="302"/>
    </location>
</feature>
<gene>
    <name evidence="3" type="ORF">Scaly_2436000</name>
</gene>
<dbReference type="EMBL" id="JACGWM010000015">
    <property type="protein sequence ID" value="KAL0324689.1"/>
    <property type="molecule type" value="Genomic_DNA"/>
</dbReference>
<dbReference type="AlphaFoldDB" id="A0AAW2LZW9"/>
<evidence type="ECO:0000313" key="3">
    <source>
        <dbReference type="EMBL" id="KAL0324689.1"/>
    </source>
</evidence>
<dbReference type="PANTHER" id="PTHR33223">
    <property type="entry name" value="CCHC-TYPE DOMAIN-CONTAINING PROTEIN"/>
    <property type="match status" value="1"/>
</dbReference>
<dbReference type="InterPro" id="IPR005162">
    <property type="entry name" value="Retrotrans_gag_dom"/>
</dbReference>
<sequence>MPSHEQAPLNGQALPSHEQALTPPYEQDPLNGQVLPPHEQTPTPPHVESPPPGAPPQETMIQLTQEALFALIRDAFTRPLAVAPPRRSPFSPSIFAESLPTSVKVPNLSEYDRTWDPQEHSDKFYIKIDWYDLSDAAYCKVFRTTLSKCALAWLNYLPTGTIFSLEQLTQHFVHHFSMNKRVPKMAAFLFTIRQKENELLRGYMQRFVEAVHEVSHVDHELFASIIQQNLLPKRFKESIVGKSPSTTKTCSCDHKNTLGLRSRMLRTFLLAARGKVGKRKENRKRRRSANIYLRRGSRTIPH</sequence>